<protein>
    <submittedName>
        <fullName evidence="2">Uncharacterized protein</fullName>
    </submittedName>
</protein>
<evidence type="ECO:0000313" key="2">
    <source>
        <dbReference type="EMBL" id="THE66141.1"/>
    </source>
</evidence>
<gene>
    <name evidence="2" type="ORF">D8Y22_04270</name>
</gene>
<dbReference type="RefSeq" id="WP_141463484.1">
    <property type="nucleotide sequence ID" value="NZ_RBZW01000012.1"/>
</dbReference>
<feature type="transmembrane region" description="Helical" evidence="1">
    <location>
        <begin position="14"/>
        <end position="33"/>
    </location>
</feature>
<dbReference type="AlphaFoldDB" id="A0A4S3TPC2"/>
<keyword evidence="1" id="KW-1133">Transmembrane helix</keyword>
<evidence type="ECO:0000256" key="1">
    <source>
        <dbReference type="SAM" id="Phobius"/>
    </source>
</evidence>
<organism evidence="2 3">
    <name type="scientific">Salinadaptatus halalkaliphilus</name>
    <dbReference type="NCBI Taxonomy" id="2419781"/>
    <lineage>
        <taxon>Archaea</taxon>
        <taxon>Methanobacteriati</taxon>
        <taxon>Methanobacteriota</taxon>
        <taxon>Stenosarchaea group</taxon>
        <taxon>Halobacteria</taxon>
        <taxon>Halobacteriales</taxon>
        <taxon>Natrialbaceae</taxon>
        <taxon>Salinadaptatus</taxon>
    </lineage>
</organism>
<accession>A0A4S3TPC2</accession>
<keyword evidence="1" id="KW-0472">Membrane</keyword>
<comment type="caution">
    <text evidence="2">The sequence shown here is derived from an EMBL/GenBank/DDBJ whole genome shotgun (WGS) entry which is preliminary data.</text>
</comment>
<proteinExistence type="predicted"/>
<name>A0A4S3TPC2_9EURY</name>
<sequence>MGIDDGSDLFTRKTLVICVVAFLFGNAITIAAGGWQWELVFVLGAACLLLETIRRSALG</sequence>
<evidence type="ECO:0000313" key="3">
    <source>
        <dbReference type="Proteomes" id="UP000318864"/>
    </source>
</evidence>
<reference evidence="2 3" key="1">
    <citation type="submission" date="2018-10" db="EMBL/GenBank/DDBJ databases">
        <title>Natronolimnobius sp. XQ-INN 246 isolated from Inner Mongolia Autonomous Region of China.</title>
        <authorList>
            <person name="Xue Q."/>
        </authorList>
    </citation>
    <scope>NUCLEOTIDE SEQUENCE [LARGE SCALE GENOMIC DNA]</scope>
    <source>
        <strain evidence="2 3">XQ-INN 246</strain>
    </source>
</reference>
<keyword evidence="1" id="KW-0812">Transmembrane</keyword>
<dbReference type="Proteomes" id="UP000318864">
    <property type="component" value="Unassembled WGS sequence"/>
</dbReference>
<dbReference type="EMBL" id="RBZW01000012">
    <property type="protein sequence ID" value="THE66141.1"/>
    <property type="molecule type" value="Genomic_DNA"/>
</dbReference>
<keyword evidence="3" id="KW-1185">Reference proteome</keyword>